<evidence type="ECO:0000313" key="4">
    <source>
        <dbReference type="Proteomes" id="UP000053593"/>
    </source>
</evidence>
<dbReference type="OrthoDB" id="1600564at2759"/>
<dbReference type="Proteomes" id="UP000053593">
    <property type="component" value="Unassembled WGS sequence"/>
</dbReference>
<dbReference type="Gene3D" id="3.40.50.1110">
    <property type="entry name" value="SGNH hydrolase"/>
    <property type="match status" value="1"/>
</dbReference>
<dbReference type="AlphaFoldDB" id="A0A0D0BNP3"/>
<dbReference type="EMBL" id="KN834871">
    <property type="protein sequence ID" value="KIK51144.1"/>
    <property type="molecule type" value="Genomic_DNA"/>
</dbReference>
<dbReference type="InterPro" id="IPR051058">
    <property type="entry name" value="GDSL_Est/Lipase"/>
</dbReference>
<evidence type="ECO:0000313" key="3">
    <source>
        <dbReference type="EMBL" id="KIK51144.1"/>
    </source>
</evidence>
<reference evidence="3 4" key="1">
    <citation type="submission" date="2014-04" db="EMBL/GenBank/DDBJ databases">
        <title>Evolutionary Origins and Diversification of the Mycorrhizal Mutualists.</title>
        <authorList>
            <consortium name="DOE Joint Genome Institute"/>
            <consortium name="Mycorrhizal Genomics Consortium"/>
            <person name="Kohler A."/>
            <person name="Kuo A."/>
            <person name="Nagy L.G."/>
            <person name="Floudas D."/>
            <person name="Copeland A."/>
            <person name="Barry K.W."/>
            <person name="Cichocki N."/>
            <person name="Veneault-Fourrey C."/>
            <person name="LaButti K."/>
            <person name="Lindquist E.A."/>
            <person name="Lipzen A."/>
            <person name="Lundell T."/>
            <person name="Morin E."/>
            <person name="Murat C."/>
            <person name="Riley R."/>
            <person name="Ohm R."/>
            <person name="Sun H."/>
            <person name="Tunlid A."/>
            <person name="Henrissat B."/>
            <person name="Grigoriev I.V."/>
            <person name="Hibbett D.S."/>
            <person name="Martin F."/>
        </authorList>
    </citation>
    <scope>NUCLEOTIDE SEQUENCE [LARGE SCALE GENOMIC DNA]</scope>
    <source>
        <strain evidence="3 4">FD-317 M1</strain>
    </source>
</reference>
<dbReference type="InterPro" id="IPR036514">
    <property type="entry name" value="SGNH_hydro_sf"/>
</dbReference>
<keyword evidence="4" id="KW-1185">Reference proteome</keyword>
<dbReference type="GO" id="GO:0016788">
    <property type="term" value="F:hydrolase activity, acting on ester bonds"/>
    <property type="evidence" value="ECO:0007669"/>
    <property type="project" value="InterPro"/>
</dbReference>
<dbReference type="HOGENOM" id="CLU_015101_1_0_1"/>
<name>A0A0D0BNP3_9AGAR</name>
<dbReference type="PANTHER" id="PTHR45648">
    <property type="entry name" value="GDSL LIPASE/ACYLHYDROLASE FAMILY PROTEIN (AFU_ORTHOLOGUE AFUA_4G14700)"/>
    <property type="match status" value="1"/>
</dbReference>
<dbReference type="Pfam" id="PF00657">
    <property type="entry name" value="Lipase_GDSL"/>
    <property type="match status" value="1"/>
</dbReference>
<protein>
    <submittedName>
        <fullName evidence="3">Carbohydrate esterase family 16 protein</fullName>
    </submittedName>
</protein>
<dbReference type="PANTHER" id="PTHR45648:SF22">
    <property type="entry name" value="GDSL LIPASE_ACYLHYDROLASE FAMILY PROTEIN (AFU_ORTHOLOGUE AFUA_4G14700)"/>
    <property type="match status" value="1"/>
</dbReference>
<feature type="chain" id="PRO_5002208210" evidence="2">
    <location>
        <begin position="20"/>
        <end position="327"/>
    </location>
</feature>
<organism evidence="3 4">
    <name type="scientific">Collybiopsis luxurians FD-317 M1</name>
    <dbReference type="NCBI Taxonomy" id="944289"/>
    <lineage>
        <taxon>Eukaryota</taxon>
        <taxon>Fungi</taxon>
        <taxon>Dikarya</taxon>
        <taxon>Basidiomycota</taxon>
        <taxon>Agaricomycotina</taxon>
        <taxon>Agaricomycetes</taxon>
        <taxon>Agaricomycetidae</taxon>
        <taxon>Agaricales</taxon>
        <taxon>Marasmiineae</taxon>
        <taxon>Omphalotaceae</taxon>
        <taxon>Collybiopsis</taxon>
        <taxon>Collybiopsis luxurians</taxon>
    </lineage>
</organism>
<proteinExistence type="predicted"/>
<sequence length="327" mass="36313">MARSLIVTFAIAFLSAANACTQTFQSKVSHGGIEAGQIRNFVTFGDSYTDVTAFSAYNITSWPVYAARYSNSILYPFAKAAAVCSQTVTPVPFPNVTVFETQLPNYLDASLNLNMSETLFSLWIGTNDLGQIGLLLGNNAPPMSLIDTTACAVNWVKTLYNHGARNFLFQQVIPLNLVPIYTADSYPNKYWTAERNTTQWFLDMGEFSCVVPTLANYMLRDLVQNLPGAHVGIFDTYSLYSDMYNKPQQYYNGTAPLNVKTPIKSCVFSLNEATTDTGNCTIAQGTDRDSYMWWDELHPSEQSGRNLAAQIAEVISTGKNKWTTWLS</sequence>
<dbReference type="InterPro" id="IPR001087">
    <property type="entry name" value="GDSL"/>
</dbReference>
<dbReference type="SUPFAM" id="SSF52266">
    <property type="entry name" value="SGNH hydrolase"/>
    <property type="match status" value="1"/>
</dbReference>
<accession>A0A0D0BNP3</accession>
<feature type="signal peptide" evidence="2">
    <location>
        <begin position="1"/>
        <end position="19"/>
    </location>
</feature>
<keyword evidence="1" id="KW-0378">Hydrolase</keyword>
<gene>
    <name evidence="3" type="ORF">GYMLUDRAFT_89121</name>
</gene>
<keyword evidence="2" id="KW-0732">Signal</keyword>
<evidence type="ECO:0000256" key="2">
    <source>
        <dbReference type="SAM" id="SignalP"/>
    </source>
</evidence>
<evidence type="ECO:0000256" key="1">
    <source>
        <dbReference type="ARBA" id="ARBA00022801"/>
    </source>
</evidence>